<keyword evidence="2 6" id="KW-0812">Transmembrane</keyword>
<dbReference type="GO" id="GO:0005886">
    <property type="term" value="C:plasma membrane"/>
    <property type="evidence" value="ECO:0007669"/>
    <property type="project" value="InterPro"/>
</dbReference>
<keyword evidence="4 6" id="KW-0472">Membrane</keyword>
<dbReference type="GO" id="GO:0097347">
    <property type="term" value="C:TAM protein secretion complex"/>
    <property type="evidence" value="ECO:0007669"/>
    <property type="project" value="TreeGrafter"/>
</dbReference>
<dbReference type="RefSeq" id="WP_140234497.1">
    <property type="nucleotide sequence ID" value="NZ_CP041036.1"/>
</dbReference>
<dbReference type="Pfam" id="PF04357">
    <property type="entry name" value="TamB"/>
    <property type="match status" value="1"/>
</dbReference>
<keyword evidence="3 6" id="KW-1133">Transmembrane helix</keyword>
<evidence type="ECO:0000313" key="9">
    <source>
        <dbReference type="Proteomes" id="UP000319809"/>
    </source>
</evidence>
<dbReference type="PANTHER" id="PTHR36985">
    <property type="entry name" value="TRANSLOCATION AND ASSEMBLY MODULE SUBUNIT TAMB"/>
    <property type="match status" value="1"/>
</dbReference>
<dbReference type="Proteomes" id="UP000319809">
    <property type="component" value="Chromosome"/>
</dbReference>
<proteinExistence type="predicted"/>
<feature type="compositionally biased region" description="Basic and acidic residues" evidence="5">
    <location>
        <begin position="1"/>
        <end position="12"/>
    </location>
</feature>
<comment type="subcellular location">
    <subcellularLocation>
        <location evidence="1">Membrane</location>
        <topology evidence="1">Single-pass membrane protein</topology>
    </subcellularLocation>
</comment>
<feature type="region of interest" description="Disordered" evidence="5">
    <location>
        <begin position="1"/>
        <end position="23"/>
    </location>
</feature>
<dbReference type="PANTHER" id="PTHR36985:SF1">
    <property type="entry name" value="TRANSLOCATION AND ASSEMBLY MODULE SUBUNIT TAMB"/>
    <property type="match status" value="1"/>
</dbReference>
<evidence type="ECO:0000256" key="2">
    <source>
        <dbReference type="ARBA" id="ARBA00022692"/>
    </source>
</evidence>
<organism evidence="8 9">
    <name type="scientific">Shewanella polaris</name>
    <dbReference type="NCBI Taxonomy" id="2588449"/>
    <lineage>
        <taxon>Bacteria</taxon>
        <taxon>Pseudomonadati</taxon>
        <taxon>Pseudomonadota</taxon>
        <taxon>Gammaproteobacteria</taxon>
        <taxon>Alteromonadales</taxon>
        <taxon>Shewanellaceae</taxon>
        <taxon>Shewanella</taxon>
    </lineage>
</organism>
<dbReference type="KEGG" id="spol:FH971_12395"/>
<keyword evidence="9" id="KW-1185">Reference proteome</keyword>
<name>A0A4Y5YG55_9GAMM</name>
<dbReference type="GO" id="GO:0009306">
    <property type="term" value="P:protein secretion"/>
    <property type="evidence" value="ECO:0007669"/>
    <property type="project" value="InterPro"/>
</dbReference>
<dbReference type="InterPro" id="IPR007452">
    <property type="entry name" value="TamB_C"/>
</dbReference>
<reference evidence="8 9" key="1">
    <citation type="submission" date="2019-06" db="EMBL/GenBank/DDBJ databases">
        <title>The genome of Shewanella sp. SM1901.</title>
        <authorList>
            <person name="Cha Q."/>
        </authorList>
    </citation>
    <scope>NUCLEOTIDE SEQUENCE [LARGE SCALE GENOMIC DNA]</scope>
    <source>
        <strain evidence="8 9">SM1901</strain>
    </source>
</reference>
<evidence type="ECO:0000256" key="5">
    <source>
        <dbReference type="SAM" id="MobiDB-lite"/>
    </source>
</evidence>
<evidence type="ECO:0000313" key="8">
    <source>
        <dbReference type="EMBL" id="QDE31694.1"/>
    </source>
</evidence>
<feature type="transmembrane region" description="Helical" evidence="6">
    <location>
        <begin position="47"/>
        <end position="68"/>
    </location>
</feature>
<evidence type="ECO:0000256" key="4">
    <source>
        <dbReference type="ARBA" id="ARBA00023136"/>
    </source>
</evidence>
<accession>A0A4Y5YG55</accession>
<evidence type="ECO:0000256" key="3">
    <source>
        <dbReference type="ARBA" id="ARBA00022989"/>
    </source>
</evidence>
<protein>
    <recommendedName>
        <fullName evidence="7">Translocation and assembly module TamB C-terminal domain-containing protein</fullName>
    </recommendedName>
</protein>
<evidence type="ECO:0000256" key="6">
    <source>
        <dbReference type="SAM" id="Phobius"/>
    </source>
</evidence>
<dbReference type="EMBL" id="CP041036">
    <property type="protein sequence ID" value="QDE31694.1"/>
    <property type="molecule type" value="Genomic_DNA"/>
</dbReference>
<gene>
    <name evidence="8" type="ORF">FH971_12395</name>
</gene>
<feature type="domain" description="Translocation and assembly module TamB C-terminal" evidence="7">
    <location>
        <begin position="967"/>
        <end position="1305"/>
    </location>
</feature>
<evidence type="ECO:0000259" key="7">
    <source>
        <dbReference type="Pfam" id="PF04357"/>
    </source>
</evidence>
<evidence type="ECO:0000256" key="1">
    <source>
        <dbReference type="ARBA" id="ARBA00004167"/>
    </source>
</evidence>
<sequence length="1307" mass="142641">MIHKNTDKKNQQDTELQPQLDSSDEKANISTSLSAKIWRHFKLYTRILIYVPLALLMLFAVIIGTPFGSKIGVMLANQFVSDIEVEYASGTLNGDLTLHHLSWSMPGISVNADDLTLGWLPRCLINQQICVTNLSASKIDVNIVTDDIPTSANVSDTNQSEDLLTELELPINISLSKAQLAQVNVAVNSMKFHADKLMTQAIWNNTGLVVESLTSQGLVVNIPITTEATGTTASTTSQINQQDNKAINRSGDTDKNVWPLANLPQVFMPFPINVKQFNATETQLTIGQRSDHFSHIGLAASFHQFQLGITQLTIQHDDGDVSVIGDIAFQDHYPVTLKLVANIENLPELPGLQQQQLSVDLTQDLSKLNINAIAKGDNYFKLDAEINLTTPELNYQVTLTDAALQWPLKNPQYTSNISHFASKGDIKNQEAQFEGQLTTPYHPTLAIIADVVNRKQKLSINKLNVKSIAGNLDLTGELSYQDDITWQASVLTDNIQLQYIDYINQKNPIQSKFSGHFNSSGTLANKQWQVAIQEANLTGRLNGYPLNLQGDISLNQDMAINANNLQANALGAQLIINGQADKAWNINAELSVPDVSQWLNGGQGNIFAKVNVTGNSADPIVDLNAQISKFSYQGGKIDSLDLHGNYRPYSQHQYKAELHTNNLVWDSYKLTDIVFISDGNQQQQQSKLNTQGDVVINTQMTSHSNIDKQQFDATLTELSISNALGKWQQDNPITASWDQLNSRGSVSHFCLVHPHNKLCLVNDVNLGNTGQANINFSGKPGQLLAPILSKKITWSGEAALTSQVNWAKGKKPTANVQFTLLPGNIKLSRTKNNTISIDYQQLLLQASLDEKQINSSLSFNSSGIASWQSQLSVNITPDRTLQGTINVNDLNLAPFGEFFPKLETLEGILSSRLIVSGTLMDPSLSGNIKLSDGAFALSTNPTLIDKLYLSLALEGQQGQLNGQWHMGDGQVSTQGTLAWPQGKFSGDIDIKGNNLAVIQPPMAILDVSPDINITFNEQLLAIKGKVNVPSGQIKIIQLAEGGVAISNDVVFNDSVSEQTVKTSPYAVTADLNINVGKNLTIDGMGLKGKLEGDLVLQQQAFKPPMLFGDIKVTKGTYKFMGQTLSIDTGEVQFIGPISLPNLNIEATREIKDSDVTAGVRVTGTPMRPIVTLFSSPVKEQAEILSYILTGKGFSSTTNQQSNSLMMGAALSLGSQFDGGAMNSIGSTASGLIERFGFSNVQLDTNDDGKVAVSGYIGEDLMVKYGVGVFNPGYEMTVRYYLFSQLYLESVSSTLSQSLDIYYSFEIE</sequence>